<gene>
    <name evidence="5" type="ORF">PECAL_3P07310</name>
</gene>
<dbReference type="GO" id="GO:0004672">
    <property type="term" value="F:protein kinase activity"/>
    <property type="evidence" value="ECO:0007669"/>
    <property type="project" value="InterPro"/>
</dbReference>
<dbReference type="Pfam" id="PF00069">
    <property type="entry name" value="Pkinase"/>
    <property type="match status" value="1"/>
</dbReference>
<dbReference type="SMART" id="SM00220">
    <property type="entry name" value="S_TKc"/>
    <property type="match status" value="1"/>
</dbReference>
<name>A0A8J2WW50_9STRA</name>
<dbReference type="EMBL" id="CAKKNE010000003">
    <property type="protein sequence ID" value="CAH0370822.1"/>
    <property type="molecule type" value="Genomic_DNA"/>
</dbReference>
<keyword evidence="2" id="KW-0067">ATP-binding</keyword>
<evidence type="ECO:0000256" key="2">
    <source>
        <dbReference type="ARBA" id="ARBA00022840"/>
    </source>
</evidence>
<dbReference type="PROSITE" id="PS00108">
    <property type="entry name" value="PROTEIN_KINASE_ST"/>
    <property type="match status" value="1"/>
</dbReference>
<evidence type="ECO:0000313" key="5">
    <source>
        <dbReference type="EMBL" id="CAH0370822.1"/>
    </source>
</evidence>
<organism evidence="5 6">
    <name type="scientific">Pelagomonas calceolata</name>
    <dbReference type="NCBI Taxonomy" id="35677"/>
    <lineage>
        <taxon>Eukaryota</taxon>
        <taxon>Sar</taxon>
        <taxon>Stramenopiles</taxon>
        <taxon>Ochrophyta</taxon>
        <taxon>Pelagophyceae</taxon>
        <taxon>Pelagomonadales</taxon>
        <taxon>Pelagomonadaceae</taxon>
        <taxon>Pelagomonas</taxon>
    </lineage>
</organism>
<dbReference type="InterPro" id="IPR011009">
    <property type="entry name" value="Kinase-like_dom_sf"/>
</dbReference>
<dbReference type="PROSITE" id="PS50011">
    <property type="entry name" value="PROTEIN_KINASE_DOM"/>
    <property type="match status" value="1"/>
</dbReference>
<sequence length="417" mass="46318">MGNACGAGSSGAVREQRAKEGSAEQMCKRRGSSVITDRKIKRHDVRQDYDLGKLLGEGAFGKVHAGTLKRSESEKAPISTTEGGESPCPEEKCERAIKFLGVAALKATGVDDEINTMRRVSHHHNIVKLYDCYLHGDHFVMALELCRGGELFDRIVAKQHYSEREARKCFAQMVEAIGHCHAHEIVHRDLKPENLLYADVEGTPNGEVIKLADFGLASIIHEDQHLKSICGSPGYLAPEILTRQGYGKEVDMWTCGVILYVLLAGYPPFWDPRNRERVIEAKIKRAEYEFDEPAWKDISPSAKELISQLMTLDVEKRLTAEECFEDHEHRHDRSGAPEWLRDDTEAMDCHIPHFCDNMHKYVLRRHLKGVVDAVIATKRMGSSRLMGLFASASETPTSGAATEATPAAEAPAAATTA</sequence>
<reference evidence="5" key="1">
    <citation type="submission" date="2021-11" db="EMBL/GenBank/DDBJ databases">
        <authorList>
            <consortium name="Genoscope - CEA"/>
            <person name="William W."/>
        </authorList>
    </citation>
    <scope>NUCLEOTIDE SEQUENCE</scope>
</reference>
<feature type="region of interest" description="Disordered" evidence="3">
    <location>
        <begin position="395"/>
        <end position="417"/>
    </location>
</feature>
<feature type="region of interest" description="Disordered" evidence="3">
    <location>
        <begin position="70"/>
        <end position="89"/>
    </location>
</feature>
<dbReference type="OrthoDB" id="193931at2759"/>
<dbReference type="FunFam" id="1.10.510.10:FF:000571">
    <property type="entry name" value="Maternal embryonic leucine zipper kinase"/>
    <property type="match status" value="1"/>
</dbReference>
<protein>
    <recommendedName>
        <fullName evidence="4">Protein kinase domain-containing protein</fullName>
    </recommendedName>
</protein>
<comment type="caution">
    <text evidence="5">The sequence shown here is derived from an EMBL/GenBank/DDBJ whole genome shotgun (WGS) entry which is preliminary data.</text>
</comment>
<evidence type="ECO:0000313" key="6">
    <source>
        <dbReference type="Proteomes" id="UP000789595"/>
    </source>
</evidence>
<evidence type="ECO:0000259" key="4">
    <source>
        <dbReference type="PROSITE" id="PS50011"/>
    </source>
</evidence>
<proteinExistence type="predicted"/>
<feature type="domain" description="Protein kinase" evidence="4">
    <location>
        <begin position="49"/>
        <end position="330"/>
    </location>
</feature>
<dbReference type="SUPFAM" id="SSF56112">
    <property type="entry name" value="Protein kinase-like (PK-like)"/>
    <property type="match status" value="1"/>
</dbReference>
<dbReference type="InterPro" id="IPR008271">
    <property type="entry name" value="Ser/Thr_kinase_AS"/>
</dbReference>
<dbReference type="Gene3D" id="1.10.510.10">
    <property type="entry name" value="Transferase(Phosphotransferase) domain 1"/>
    <property type="match status" value="1"/>
</dbReference>
<keyword evidence="1" id="KW-0547">Nucleotide-binding</keyword>
<dbReference type="InterPro" id="IPR000719">
    <property type="entry name" value="Prot_kinase_dom"/>
</dbReference>
<evidence type="ECO:0000256" key="3">
    <source>
        <dbReference type="SAM" id="MobiDB-lite"/>
    </source>
</evidence>
<evidence type="ECO:0000256" key="1">
    <source>
        <dbReference type="ARBA" id="ARBA00022741"/>
    </source>
</evidence>
<keyword evidence="6" id="KW-1185">Reference proteome</keyword>
<dbReference type="GO" id="GO:0005524">
    <property type="term" value="F:ATP binding"/>
    <property type="evidence" value="ECO:0007669"/>
    <property type="project" value="UniProtKB-KW"/>
</dbReference>
<dbReference type="Gene3D" id="3.30.200.20">
    <property type="entry name" value="Phosphorylase Kinase, domain 1"/>
    <property type="match status" value="1"/>
</dbReference>
<feature type="region of interest" description="Disordered" evidence="3">
    <location>
        <begin position="1"/>
        <end position="34"/>
    </location>
</feature>
<dbReference type="AlphaFoldDB" id="A0A8J2WW50"/>
<dbReference type="PANTHER" id="PTHR24347">
    <property type="entry name" value="SERINE/THREONINE-PROTEIN KINASE"/>
    <property type="match status" value="1"/>
</dbReference>
<dbReference type="CDD" id="cd05117">
    <property type="entry name" value="STKc_CAMK"/>
    <property type="match status" value="1"/>
</dbReference>
<dbReference type="Proteomes" id="UP000789595">
    <property type="component" value="Unassembled WGS sequence"/>
</dbReference>
<accession>A0A8J2WW50</accession>